<keyword evidence="2" id="KW-1185">Reference proteome</keyword>
<feature type="non-terminal residue" evidence="1">
    <location>
        <position position="1"/>
    </location>
</feature>
<evidence type="ECO:0000313" key="1">
    <source>
        <dbReference type="EMBL" id="CAG8767290.1"/>
    </source>
</evidence>
<proteinExistence type="predicted"/>
<dbReference type="AlphaFoldDB" id="A0A9N9J6F7"/>
<organism evidence="1 2">
    <name type="scientific">Funneliformis caledonium</name>
    <dbReference type="NCBI Taxonomy" id="1117310"/>
    <lineage>
        <taxon>Eukaryota</taxon>
        <taxon>Fungi</taxon>
        <taxon>Fungi incertae sedis</taxon>
        <taxon>Mucoromycota</taxon>
        <taxon>Glomeromycotina</taxon>
        <taxon>Glomeromycetes</taxon>
        <taxon>Glomerales</taxon>
        <taxon>Glomeraceae</taxon>
        <taxon>Funneliformis</taxon>
    </lineage>
</organism>
<feature type="non-terminal residue" evidence="1">
    <location>
        <position position="47"/>
    </location>
</feature>
<dbReference type="EMBL" id="CAJVPQ010025743">
    <property type="protein sequence ID" value="CAG8767290.1"/>
    <property type="molecule type" value="Genomic_DNA"/>
</dbReference>
<protein>
    <submittedName>
        <fullName evidence="1">1841_t:CDS:1</fullName>
    </submittedName>
</protein>
<accession>A0A9N9J6F7</accession>
<name>A0A9N9J6F7_9GLOM</name>
<comment type="caution">
    <text evidence="1">The sequence shown here is derived from an EMBL/GenBank/DDBJ whole genome shotgun (WGS) entry which is preliminary data.</text>
</comment>
<gene>
    <name evidence="1" type="ORF">FCALED_LOCUS17299</name>
</gene>
<reference evidence="1" key="1">
    <citation type="submission" date="2021-06" db="EMBL/GenBank/DDBJ databases">
        <authorList>
            <person name="Kallberg Y."/>
            <person name="Tangrot J."/>
            <person name="Rosling A."/>
        </authorList>
    </citation>
    <scope>NUCLEOTIDE SEQUENCE</scope>
    <source>
        <strain evidence="1">UK204</strain>
    </source>
</reference>
<sequence>MVRDEWCLSGTCAGICTGERYCRILVRGPFWTGQLRTAFRHLLAVPL</sequence>
<evidence type="ECO:0000313" key="2">
    <source>
        <dbReference type="Proteomes" id="UP000789570"/>
    </source>
</evidence>
<dbReference type="Proteomes" id="UP000789570">
    <property type="component" value="Unassembled WGS sequence"/>
</dbReference>